<evidence type="ECO:0000313" key="1">
    <source>
        <dbReference type="EMBL" id="KAJ0172973.1"/>
    </source>
</evidence>
<keyword evidence="2" id="KW-1185">Reference proteome</keyword>
<gene>
    <name evidence="1" type="ORF">K1T71_011149</name>
</gene>
<sequence length="607" mass="68848">MALNMIPIQTVVDYFRYKIVGSLIVLTCSSDTDRVKYAKELIQYGLLATTCCHSDCLNKINYGLQGVLYIDDPNCNLLNEVDAKYVSPNYKWLIIGEHVPVGLERFGYHSDVSFISLEKFSSVSETSSYKVPTSIRTNKTIYFEDVYVHPRDGMSLYSWAYWTKRAGLVISHDRERILRRRNLNKYPLRIASPLGGYSTDWYNGTYEQYMFDEYLGTLDSGIRVAYSACLLLTDALNATSERIETLLWGALISNSSMVLKLKTGSADLGGGMLRVLPERMQVLDYVLPLWPFRVGFTYLAERQSSSNMYVEPFTTGVWLTCLGIGIVLAVAQKVTSKDQMEKDGAFVSTLATWLQQDSSAVPQGLSGRWTFLVLSISSMLVHAYYSSAIVSALMSTGRGGPDSLRSLADSRYAIASEDYDYIRHMMFNIKTNWSDLEYLKAKKMTPNFYQSIEKGVELIEQGNTAFHSEYNQIYPHFKTFSDDNICKLQHVDTIPEVMSWVTTTRRGQWTEVLRSTSNWLHEVGLAKRLLTRMRASKPPCRAALLAERVKFGDVATLLTVTMLGAVLSIIILGMEFLLYKWKKLKTANSEDSRTAKPFRTRKHGITF</sequence>
<dbReference type="EMBL" id="CM034406">
    <property type="protein sequence ID" value="KAJ0172973.1"/>
    <property type="molecule type" value="Genomic_DNA"/>
</dbReference>
<reference evidence="1 2" key="1">
    <citation type="journal article" date="2021" name="Front. Genet.">
        <title>Chromosome-Level Genome Assembly Reveals Significant Gene Expansion in the Toll and IMD Signaling Pathways of Dendrolimus kikuchii.</title>
        <authorList>
            <person name="Zhou J."/>
            <person name="Wu P."/>
            <person name="Xiong Z."/>
            <person name="Liu N."/>
            <person name="Zhao N."/>
            <person name="Ji M."/>
            <person name="Qiu Y."/>
            <person name="Yang B."/>
        </authorList>
    </citation>
    <scope>NUCLEOTIDE SEQUENCE [LARGE SCALE GENOMIC DNA]</scope>
    <source>
        <strain evidence="1">Ann1</strain>
    </source>
</reference>
<accession>A0ACC1CN22</accession>
<protein>
    <submittedName>
        <fullName evidence="1">Uncharacterized protein</fullName>
    </submittedName>
</protein>
<organism evidence="1 2">
    <name type="scientific">Dendrolimus kikuchii</name>
    <dbReference type="NCBI Taxonomy" id="765133"/>
    <lineage>
        <taxon>Eukaryota</taxon>
        <taxon>Metazoa</taxon>
        <taxon>Ecdysozoa</taxon>
        <taxon>Arthropoda</taxon>
        <taxon>Hexapoda</taxon>
        <taxon>Insecta</taxon>
        <taxon>Pterygota</taxon>
        <taxon>Neoptera</taxon>
        <taxon>Endopterygota</taxon>
        <taxon>Lepidoptera</taxon>
        <taxon>Glossata</taxon>
        <taxon>Ditrysia</taxon>
        <taxon>Bombycoidea</taxon>
        <taxon>Lasiocampidae</taxon>
        <taxon>Dendrolimus</taxon>
    </lineage>
</organism>
<dbReference type="Proteomes" id="UP000824533">
    <property type="component" value="Linkage Group LG20"/>
</dbReference>
<evidence type="ECO:0000313" key="2">
    <source>
        <dbReference type="Proteomes" id="UP000824533"/>
    </source>
</evidence>
<name>A0ACC1CN22_9NEOP</name>
<proteinExistence type="predicted"/>
<comment type="caution">
    <text evidence="1">The sequence shown here is derived from an EMBL/GenBank/DDBJ whole genome shotgun (WGS) entry which is preliminary data.</text>
</comment>